<dbReference type="EMBL" id="HF584264">
    <property type="protein sequence ID" value="CCQ43761.1"/>
    <property type="molecule type" value="Genomic_DNA"/>
</dbReference>
<protein>
    <submittedName>
        <fullName evidence="1">Alternative protein NUDT16L1</fullName>
    </submittedName>
</protein>
<evidence type="ECO:0000313" key="1">
    <source>
        <dbReference type="EMBL" id="CCQ43761.1"/>
    </source>
</evidence>
<gene>
    <name evidence="1" type="primary">NUDT16L1</name>
</gene>
<dbReference type="OrthoDB" id="5950381at2759"/>
<organism evidence="1">
    <name type="scientific">Homo sapiens</name>
    <name type="common">Human</name>
    <dbReference type="NCBI Taxonomy" id="9606"/>
    <lineage>
        <taxon>Eukaryota</taxon>
        <taxon>Metazoa</taxon>
        <taxon>Chordata</taxon>
        <taxon>Craniata</taxon>
        <taxon>Vertebrata</taxon>
        <taxon>Euteleostomi</taxon>
        <taxon>Mammalia</taxon>
        <taxon>Eutheria</taxon>
        <taxon>Euarchontoglires</taxon>
        <taxon>Primates</taxon>
        <taxon>Haplorrhini</taxon>
        <taxon>Catarrhini</taxon>
        <taxon>Hominidae</taxon>
        <taxon>Homo</taxon>
    </lineage>
</organism>
<sequence>MLLFILGSDPPLVRLITAGRDPGVPDCPTGVAHSSGTTQKMGCVGGGCLVSVSSFLPPS</sequence>
<dbReference type="ChiTaRS" id="NUDT16L1">
    <property type="organism name" value="human"/>
</dbReference>
<name>L8EAI7_HUMAN</name>
<reference evidence="1" key="1">
    <citation type="journal article" date="2013" name="PLoS ONE">
        <title>Direct detection of alternative open reading frames translation products in human significantly expands the proteome.</title>
        <authorList>
            <person name="Vanderperre B."/>
            <person name="Lucier J.-F."/>
            <person name="Motard J."/>
            <person name="Tremblay G."/>
            <person name="Vanderperre S."/>
            <person name="Wisztorski M."/>
            <person name="Salzet M."/>
            <person name="Boisvert F.-M."/>
            <person name="Roucou X."/>
        </authorList>
    </citation>
    <scope>NUCLEOTIDE SEQUENCE</scope>
</reference>
<dbReference type="AlphaFoldDB" id="L8EAI7"/>
<proteinExistence type="predicted"/>
<accession>L8EAI7</accession>